<evidence type="ECO:0000259" key="20">
    <source>
        <dbReference type="Pfam" id="PF18199"/>
    </source>
</evidence>
<dbReference type="Gene3D" id="1.10.472.130">
    <property type="match status" value="1"/>
</dbReference>
<feature type="domain" description="Dynein 2 heavy chain 1 cytoplasmic ATPase lid" evidence="21">
    <location>
        <begin position="2542"/>
        <end position="2621"/>
    </location>
</feature>
<dbReference type="Pfam" id="PF12777">
    <property type="entry name" value="MT"/>
    <property type="match status" value="1"/>
</dbReference>
<evidence type="ECO:0000313" key="23">
    <source>
        <dbReference type="Proteomes" id="UP001470230"/>
    </source>
</evidence>
<keyword evidence="8" id="KW-0505">Motor protein</keyword>
<comment type="caution">
    <text evidence="22">The sequence shown here is derived from an EMBL/GenBank/DDBJ whole genome shotgun (WGS) entry which is preliminary data.</text>
</comment>
<evidence type="ECO:0000259" key="12">
    <source>
        <dbReference type="Pfam" id="PF08385"/>
    </source>
</evidence>
<dbReference type="InterPro" id="IPR042219">
    <property type="entry name" value="AAA_lid_11_sf"/>
</dbReference>
<comment type="subcellular location">
    <subcellularLocation>
        <location evidence="1">Cytoplasm</location>
        <location evidence="1">Cytoskeleton</location>
    </subcellularLocation>
</comment>
<dbReference type="Gene3D" id="1.20.58.1120">
    <property type="match status" value="1"/>
</dbReference>
<dbReference type="Pfam" id="PF22597">
    <property type="entry name" value="DYN_lid"/>
    <property type="match status" value="1"/>
</dbReference>
<evidence type="ECO:0000313" key="22">
    <source>
        <dbReference type="EMBL" id="KAK8883373.1"/>
    </source>
</evidence>
<dbReference type="InterPro" id="IPR054354">
    <property type="entry name" value="DYNC2H1-like_lid"/>
</dbReference>
<organism evidence="22 23">
    <name type="scientific">Tritrichomonas musculus</name>
    <dbReference type="NCBI Taxonomy" id="1915356"/>
    <lineage>
        <taxon>Eukaryota</taxon>
        <taxon>Metamonada</taxon>
        <taxon>Parabasalia</taxon>
        <taxon>Tritrichomonadida</taxon>
        <taxon>Tritrichomonadidae</taxon>
        <taxon>Tritrichomonas</taxon>
    </lineage>
</organism>
<feature type="coiled-coil region" evidence="10">
    <location>
        <begin position="2940"/>
        <end position="2995"/>
    </location>
</feature>
<keyword evidence="9" id="KW-0206">Cytoskeleton</keyword>
<evidence type="ECO:0000256" key="5">
    <source>
        <dbReference type="ARBA" id="ARBA00022840"/>
    </source>
</evidence>
<feature type="domain" description="Dynein heavy chain coiled coil stalk" evidence="15">
    <location>
        <begin position="2949"/>
        <end position="3275"/>
    </location>
</feature>
<dbReference type="Proteomes" id="UP001470230">
    <property type="component" value="Unassembled WGS sequence"/>
</dbReference>
<dbReference type="InterPro" id="IPR043160">
    <property type="entry name" value="Dynein_C_barrel"/>
</dbReference>
<dbReference type="Pfam" id="PF12780">
    <property type="entry name" value="AAA_8"/>
    <property type="match status" value="1"/>
</dbReference>
<evidence type="ECO:0000256" key="10">
    <source>
        <dbReference type="SAM" id="Coils"/>
    </source>
</evidence>
<evidence type="ECO:0000259" key="16">
    <source>
        <dbReference type="Pfam" id="PF12780"/>
    </source>
</evidence>
<evidence type="ECO:0000256" key="9">
    <source>
        <dbReference type="ARBA" id="ARBA00023212"/>
    </source>
</evidence>
<evidence type="ECO:0000256" key="3">
    <source>
        <dbReference type="ARBA" id="ARBA00022701"/>
    </source>
</evidence>
<dbReference type="InterPro" id="IPR042228">
    <property type="entry name" value="Dynein_linker_3"/>
</dbReference>
<feature type="coiled-coil region" evidence="10">
    <location>
        <begin position="3164"/>
        <end position="3240"/>
    </location>
</feature>
<dbReference type="SUPFAM" id="SSF52540">
    <property type="entry name" value="P-loop containing nucleoside triphosphate hydrolases"/>
    <property type="match status" value="4"/>
</dbReference>
<dbReference type="Pfam" id="PF12781">
    <property type="entry name" value="AAA_9"/>
    <property type="match status" value="1"/>
</dbReference>
<keyword evidence="4" id="KW-0547">Nucleotide-binding</keyword>
<feature type="domain" description="Dynein heavy chain region D6 P-loop" evidence="11">
    <location>
        <begin position="3749"/>
        <end position="3854"/>
    </location>
</feature>
<dbReference type="PANTHER" id="PTHR45703">
    <property type="entry name" value="DYNEIN HEAVY CHAIN"/>
    <property type="match status" value="1"/>
</dbReference>
<feature type="domain" description="Dynein heavy chain AAA 5 extension" evidence="18">
    <location>
        <begin position="2246"/>
        <end position="2342"/>
    </location>
</feature>
<dbReference type="Gene3D" id="1.20.920.20">
    <property type="match status" value="1"/>
</dbReference>
<evidence type="ECO:0000256" key="4">
    <source>
        <dbReference type="ARBA" id="ARBA00022741"/>
    </source>
</evidence>
<dbReference type="InterPro" id="IPR024317">
    <property type="entry name" value="Dynein_heavy_chain_D4_dom"/>
</dbReference>
<feature type="domain" description="Dynein heavy chain tail" evidence="12">
    <location>
        <begin position="199"/>
        <end position="745"/>
    </location>
</feature>
<dbReference type="Gene3D" id="3.20.180.20">
    <property type="entry name" value="Dynein heavy chain, N-terminal domain 2"/>
    <property type="match status" value="1"/>
</dbReference>
<reference evidence="22 23" key="1">
    <citation type="submission" date="2024-04" db="EMBL/GenBank/DDBJ databases">
        <title>Tritrichomonas musculus Genome.</title>
        <authorList>
            <person name="Alves-Ferreira E."/>
            <person name="Grigg M."/>
            <person name="Lorenzi H."/>
            <person name="Galac M."/>
        </authorList>
    </citation>
    <scope>NUCLEOTIDE SEQUENCE [LARGE SCALE GENOMIC DNA]</scope>
    <source>
        <strain evidence="22 23">EAF2021</strain>
    </source>
</reference>
<dbReference type="Pfam" id="PF18198">
    <property type="entry name" value="AAA_lid_11"/>
    <property type="match status" value="1"/>
</dbReference>
<dbReference type="InterPro" id="IPR027417">
    <property type="entry name" value="P-loop_NTPase"/>
</dbReference>
<dbReference type="Pfam" id="PF12775">
    <property type="entry name" value="AAA_7"/>
    <property type="match status" value="1"/>
</dbReference>
<dbReference type="Pfam" id="PF08385">
    <property type="entry name" value="DHC_N1"/>
    <property type="match status" value="1"/>
</dbReference>
<feature type="domain" description="Dynein heavy chain linker" evidence="13">
    <location>
        <begin position="1179"/>
        <end position="1573"/>
    </location>
</feature>
<sequence>MSSNLSPDELIQYLSPTLVALFGKSSINNLPEDYQTVLKDFIDIPTKTFLLAKKSDSSNDQDESSIRIVFELSFETSPGPILLCQKNGQISLPNQNFQSLLSVFPLPSGSVLPFLQGLVAQFFLPYFQTTNLDSSPTSNDDNENLTKGIIESLSSFEIAVSRFNHKTELPEPAFNISDQILSNSTNLSVPEENEILNKADSWMTDVRSLLDIAHSPPSFSEIHDEINFWPQISKNLLIIKDQCEKLNSSGLITNVISKYRKTFAEQLGKICKDYPDLIKVIDPFAKAIVEFKTEQYQDCDNIESFTENLKNTFNFLEPFFGNCTMQQRVPPIYNLTIKFLLTHFNLVLNKIDFIRMPPDTFESTMELTRKLLDVWSSEEKALLENSKLSYSNKNELKNVIAKKDKYFERINDFAIAKNDVNHITAHLQSHEEIDSGEIQTALNKAFGILINSTSLLSLNPEAGNRWSANLADFHDRLEKIEFDIAQRLSALLTKCHTLDETRDVFVEHQILCKRPNIQALIRQYEQPFIQQINEQLETFRKKELVNITKLPIIIYYQAKGVTSDAAKLLHVRHISEQLKKFETMIKDVVGERWRDANECQPLIPVLDACHDVVAKASDVKKLITNVFMSQDDVLNKFLFTIEEKDREKHLKCDYSQFNFNSINTFRTLNQFHLVKELDAVTNMMQLKKSYRFYARVQEALTQFIVTLKTIDPTLRMIAADQITSIYKLIQDGWSLKWNTHDVSKYTKEFAKTVSSFNSSMKNASSTLAQINENLVKFEKAKTSEDLSELIGDTLSKVDNLFCSKLTNDEAFVSELNQKIATILTKNIQSTCKKWIDSLSNKTKSIEQVNLRILITSNHIMVQPPFELLHSIIYRSFTNEVNNFLLQNRIYTMNSMQDSTFQEIVPVPHKEIFEIYKLIKKLCDEISIYIDQWMSNEILFSNEPSSVNFSSDISQWIELIEGLDNQLKTIKSYPTKKSIGLVSIDTSQVQKSVIERLGKWREHAVNELTANSKSLVEKLFEEVAKARSTLEAPIPGKARELASYLTTFRSSSALKANWDAVLPSLAKSQTYCKVDDYPKLTTCIDTFNQIFTKRHREIESNNKNLCAMVERECGAVLKATEGLKAKWDNDKPLNGDSVPANALKILETYKNRFAKVKGVWKELVAAREALRLTMTPNTVLDAMVDDCEAMTEVWNLLSGIYSKLQSIMSIIFANLTPSETKAKIGSLIEKLNQMSNTVRQYEAWSYYSQKLKSILKVFPIVEGLKSPAVLPRHWQQISQQFKKKFNLETMTLGNLLAIDLQKNEPFFDEIIRNAQGEFSLHQYLEQLDNIWNTLEFEFSDYKGKMNLIKSWDVILTNISDHLNSLSTMQTSPFFHVFREQATSWENRLNQLQVLLDEWLDVQRRFIYLEGVFNSPDIRSILGKATANFKKSEKEFATLTKRAAQLKVVMKITTIQNVGTTLQQLNESLLVLQKELSDYLEKQRSFFPRFFFIGDEDLLEIIGKSSAITEIQRHFGKMFEGLAGVKVDEKNSVIAMNCSEGEEVPFSKPVNIGTAIYQTLSDIEKEMRSSLKGMVLKSAGKFLEFWQNMSLDKLKEFIEENPAQVVLLSFFVVSTMMTEEHISKSTIPDAVKEIINFINLLSQLVFTNLSVASRHTVQQLITECVHHRNLTRELEGINSIGAFEWTHFLRFYHDKSNGELLAKIGDASFNYGFEYLGLTPSLVRTPLTDRVYLTMAQALFAKMGGSPFGPAGTGKTETVKNMGHHLGRHVLVFNCDETFDFKAMGRIFVGLCHCGSWGCFDEFNRLDEQMLSAVSQQIQTIQTGLKANQPSIQILGKKAPLNQSIGIFITMNPGYAGRVELPDNLKQLFRTMAMNRPDTELITEVLLFSQGFSSAESLAPKFVALFSMSKESLSHQTHYDFGLRAMKSVLTNAGQLIRQRQIREDEKREEVESKLLISSIVNALFPKLLAHDLTRLQRLIDDVFPGVKPEQISQEELLDILHQEAEKVGWIDSEIWVNKIIQLYYIQQISHGFMLVGPSATGKTSARTILLKVLSILDKQESESYVINPKSVTKDTLFGCLDPVTREWTDGVFTRILRTIVDNQRGEMSKRHWIVFDGDVDPEWVENLNSVLDDNKLLTLPNGERIALPPNVRIVFEVENLNYATPATVSRCGIVFFSQNTLKFDEIVKYHIHNLIHEPIITPTHVMFNEFIDVPVPDMIEMQKKFSDIASPTLYDALAVCSAFWKANSKNAVMELPPASCISTLFSLLSASFVSSFRQQQPSETYLQKATLFATYWAFALPFNHDFREKLDTMFREDPNLGPIMPSSNLSKVVISDELEDWQPVEEFHFEKGSDEFVPTTSTEITRKIVQMATIGDHAVILCGPNGVGKQSILQASLGLFTEMSTIRLNFSNCSSIDFVLQTLEQFCGYIKSSAGTKLKPKSANTFIVFECVNLNLPSLDKYGTQRVVEFLRQLLELKGFWHPYRREWIQLELISFSGLCTPPTYYGRVKLSTRFLRHASVIYYEHPPIDAIRPIIRSLLSNTVCTSQDEVCEIACEFYQEFREHFKGSDNVHYIANMRDLVGWINSFAFALESSKALDNAHLLYNEGLRIFSDRLSEKEERDWVRETLQQTVLKHLSDSDSALFQTQYSYTRLLSDSYMPAELDKIRPILEQKLKLYEEENNSSGLVFFDECIELICKIERRLAVPGGNTLLVGLSGTGKALLPSFVAWYREMPVFRLRVHKEYTLADFDSDLRKILRAALEQNVCFIIKDSDIIMPVFTERLNVLLAESTIPGLFAGDELASLLQATKDQARIAGQPLDNEDSIFSYFLEKVKSNLHIIYSTNSATVDMNQTDIIFPSLISLCGIIWVGTWSDASLTSFTTKVLQQRELQGEDNQYEAMLKIHHSAVETSASLPVTNYVSPRFYFDFVDQFCKIFINKRQKLNTEQQHLSNGLSKLEETQKEVAKMGEQLKVKQEQLKEKTKLVEDKMQEILKDNQATVAKNQEAQNIKVVLDEKRKIIDADKKNALAELAEVTPMIEEAKSSVSNIKKSNLDEIRRLQQPPDVIKYTLSAVLILLGQKNDNWAEIRKVISGDQFIKQVVDFKIDSIPPSTIKKVQTLIDNNGLTLEKAQRASQACGPLFKWLNANLKYLAIIERTEPLRQKVENLEKDAAVYQKQHDDLSKTIRQFKRKLQQLQNEYNVLVSECEKTRKESEKISVKLDRAKHLLSSLTNETKRWQERQASFQTQRANLLGHSLLSAAFVAYTGFLEQQRRMDAIIQWEATLSECNIKFDDEFQFGDFMVDPEQLMNWTSKELPNDDLCIQNAIILSTEDKRTPFIIDPAGQATNYLINSNKNIVRTSFLDKKFSKNLESCLRFGSPLLIEDGEQIDPLVLPVLTRDFRKAGGRTLLELKHNEIDVSPSFQLFIVTRDTDFAPNPSISSMTVLVNFSVTSLSLRAQCLTRLLKFKLPDVEKRQRELHESLANMQVELREHEEKMLTVFSTTKGEILENDTLLHLLEDIKTESIDIEKKATETRQTLQEITQTSEQFSPVADIATSLYFALRHMSVVHYLYQFSLQFFWSIFDKIVAVEATPEELVSLITKGTFQAVSYSLLHKDLPVLGFRFGQILLEHSGVVIEDALFDLALRGSTVRGSEPSFMKMTKEKEYQDWLNSPMPEAVIPEKVKNELGSTSNTPGADAVSALKVIAIMRRSRPDRIVSASRIFVKNAMQYNIDDIPPLDIVNISKDTEPTVPLLLVASVGHDPSDRVESLGVRPTESVAVGAADTYSIIEQTVQTAAAKGNWVIIKNVHLAPLWTRNFVKTLANLRAKPEFRIFMTSEINPKVGSAVFRSCRVIVFESATGVRANLRRVETNGFQWPSIPQERRKLVMNFLWLHAATIERLRFEPLGWAKKYEFNDADLKFATQIGIRWLEQAASGRSHLPEDQFPWTAIRYLISNCVYGGRVDIPSDQRVLKAMAELMFMPNAIIGENLIKVPEINNLNEFKEWVDSLPADESPELIWLPKQSGKFLFIQQGNETLQHILNVTAGSEGGRSESKRSSFVQMLLEQWREKLTPLEVVEIPKVGDQKHAVNGGENMIATVIYDEASSLKKGRKLILDDIQEILVAFNQGDALTQKDTKIIEDLERANVPEAWNKHNFITGDLNTWIDDFSSRINHINNALNDPNLGRSTMNLGLLKSPESLLAASKQMCANINKWPVEKLKMKVLVGEKQLKAPSDLIVVNIMTVCAEWGNDKKSFVISDDVTGNLPPMLITWSLETDTNGILVSSFMTISKKRPVFDCVLPVSDEKSKLWWTVRNPALVLQPKAL</sequence>
<feature type="domain" description="Dynein heavy chain ATP-binding dynein motor region" evidence="17">
    <location>
        <begin position="3309"/>
        <end position="3527"/>
    </location>
</feature>
<dbReference type="Gene3D" id="1.10.287.2620">
    <property type="match status" value="1"/>
</dbReference>
<dbReference type="InterPro" id="IPR013594">
    <property type="entry name" value="Dynein_heavy_tail"/>
</dbReference>
<dbReference type="InterPro" id="IPR024743">
    <property type="entry name" value="Dynein_HC_stalk"/>
</dbReference>
<evidence type="ECO:0000256" key="2">
    <source>
        <dbReference type="ARBA" id="ARBA00022490"/>
    </source>
</evidence>
<evidence type="ECO:0000256" key="8">
    <source>
        <dbReference type="ARBA" id="ARBA00023175"/>
    </source>
</evidence>
<evidence type="ECO:0000259" key="19">
    <source>
        <dbReference type="Pfam" id="PF18198"/>
    </source>
</evidence>
<keyword evidence="5" id="KW-0067">ATP-binding</keyword>
<dbReference type="Pfam" id="PF12774">
    <property type="entry name" value="AAA_6"/>
    <property type="match status" value="1"/>
</dbReference>
<evidence type="ECO:0000256" key="6">
    <source>
        <dbReference type="ARBA" id="ARBA00023017"/>
    </source>
</evidence>
<feature type="domain" description="Dynein heavy chain hydrolytic ATP-binding dynein motor region" evidence="14">
    <location>
        <begin position="1709"/>
        <end position="2042"/>
    </location>
</feature>
<dbReference type="InterPro" id="IPR004273">
    <property type="entry name" value="Dynein_heavy_D6_P-loop"/>
</dbReference>
<keyword evidence="7 10" id="KW-0175">Coiled coil</keyword>
<dbReference type="Pfam" id="PF18199">
    <property type="entry name" value="Dynein_C"/>
    <property type="match status" value="1"/>
</dbReference>
<evidence type="ECO:0000259" key="15">
    <source>
        <dbReference type="Pfam" id="PF12777"/>
    </source>
</evidence>
<dbReference type="Gene3D" id="1.10.8.1220">
    <property type="match status" value="1"/>
</dbReference>
<gene>
    <name evidence="22" type="ORF">M9Y10_046023</name>
</gene>
<dbReference type="Gene3D" id="1.20.1270.280">
    <property type="match status" value="1"/>
</dbReference>
<dbReference type="InterPro" id="IPR035699">
    <property type="entry name" value="AAA_6"/>
</dbReference>
<evidence type="ECO:0000256" key="1">
    <source>
        <dbReference type="ARBA" id="ARBA00004245"/>
    </source>
</evidence>
<evidence type="ECO:0000259" key="17">
    <source>
        <dbReference type="Pfam" id="PF12781"/>
    </source>
</evidence>
<dbReference type="Gene3D" id="6.10.140.1060">
    <property type="match status" value="1"/>
</dbReference>
<keyword evidence="6" id="KW-0243">Dynein</keyword>
<evidence type="ECO:0000259" key="14">
    <source>
        <dbReference type="Pfam" id="PF12774"/>
    </source>
</evidence>
<protein>
    <submittedName>
        <fullName evidence="22">Cytoplasmic dynein 1 heavy chain 1</fullName>
    </submittedName>
</protein>
<dbReference type="InterPro" id="IPR035706">
    <property type="entry name" value="AAA_9"/>
</dbReference>
<dbReference type="Gene3D" id="3.10.490.20">
    <property type="match status" value="1"/>
</dbReference>
<dbReference type="Pfam" id="PF03028">
    <property type="entry name" value="Dynein_heavy"/>
    <property type="match status" value="1"/>
</dbReference>
<evidence type="ECO:0000256" key="7">
    <source>
        <dbReference type="ARBA" id="ARBA00023054"/>
    </source>
</evidence>
<dbReference type="InterPro" id="IPR043157">
    <property type="entry name" value="Dynein_AAA1S"/>
</dbReference>
<keyword evidence="23" id="KW-1185">Reference proteome</keyword>
<feature type="domain" description="Dynein heavy chain C-terminal" evidence="20">
    <location>
        <begin position="4031"/>
        <end position="4302"/>
    </location>
</feature>
<evidence type="ECO:0000259" key="21">
    <source>
        <dbReference type="Pfam" id="PF22597"/>
    </source>
</evidence>
<dbReference type="Gene3D" id="1.20.920.30">
    <property type="match status" value="1"/>
</dbReference>
<dbReference type="Pfam" id="PF08393">
    <property type="entry name" value="DHC_N2"/>
    <property type="match status" value="1"/>
</dbReference>
<dbReference type="EMBL" id="JAPFFF010000009">
    <property type="protein sequence ID" value="KAK8883373.1"/>
    <property type="molecule type" value="Genomic_DNA"/>
</dbReference>
<evidence type="ECO:0000259" key="11">
    <source>
        <dbReference type="Pfam" id="PF03028"/>
    </source>
</evidence>
<dbReference type="InterPro" id="IPR013602">
    <property type="entry name" value="Dynein_heavy_linker"/>
</dbReference>
<evidence type="ECO:0000259" key="13">
    <source>
        <dbReference type="Pfam" id="PF08393"/>
    </source>
</evidence>
<dbReference type="PANTHER" id="PTHR45703:SF36">
    <property type="entry name" value="DYNEIN HEAVY CHAIN, CYTOPLASMIC"/>
    <property type="match status" value="1"/>
</dbReference>
<keyword evidence="3" id="KW-0493">Microtubule</keyword>
<dbReference type="InterPro" id="IPR041658">
    <property type="entry name" value="AAA_lid_11"/>
</dbReference>
<dbReference type="Gene3D" id="1.10.8.710">
    <property type="match status" value="1"/>
</dbReference>
<dbReference type="Gene3D" id="3.40.50.300">
    <property type="entry name" value="P-loop containing nucleotide triphosphate hydrolases"/>
    <property type="match status" value="5"/>
</dbReference>
<dbReference type="InterPro" id="IPR041228">
    <property type="entry name" value="Dynein_C"/>
</dbReference>
<evidence type="ECO:0000259" key="18">
    <source>
        <dbReference type="Pfam" id="PF17852"/>
    </source>
</evidence>
<dbReference type="Gene3D" id="1.20.140.100">
    <property type="entry name" value="Dynein heavy chain, N-terminal domain 2"/>
    <property type="match status" value="1"/>
</dbReference>
<dbReference type="InterPro" id="IPR042222">
    <property type="entry name" value="Dynein_2_N"/>
</dbReference>
<dbReference type="Pfam" id="PF17852">
    <property type="entry name" value="Dynein_AAA_lid"/>
    <property type="match status" value="1"/>
</dbReference>
<proteinExistence type="predicted"/>
<feature type="domain" description="Dynein heavy chain AAA lid" evidence="19">
    <location>
        <begin position="3884"/>
        <end position="4022"/>
    </location>
</feature>
<dbReference type="Gene3D" id="1.10.8.720">
    <property type="entry name" value="Region D6 of dynein motor"/>
    <property type="match status" value="1"/>
</dbReference>
<name>A0ABR2JX19_9EUKA</name>
<dbReference type="InterPro" id="IPR041466">
    <property type="entry name" value="Dynein_AAA5_ext"/>
</dbReference>
<dbReference type="InterPro" id="IPR026983">
    <property type="entry name" value="DHC"/>
</dbReference>
<keyword evidence="2" id="KW-0963">Cytoplasm</keyword>
<accession>A0ABR2JX19</accession>
<feature type="domain" description="Dynein heavy chain AAA module D4" evidence="16">
    <location>
        <begin position="2686"/>
        <end position="2934"/>
    </location>
</feature>